<sequence>MHKTIWIPQIFYDTIWTRNRHTVNFRVKLDRINTSPFKDTECCNCVVLPLCMGGCTYCRLNKNKFCIPEKYFLDKYINKLYTEALSHKGASRP</sequence>
<gene>
    <name evidence="1" type="ORF">GKD95_04300</name>
</gene>
<dbReference type="NCBIfam" id="TIGR04085">
    <property type="entry name" value="rSAM_more_4Fe4S"/>
    <property type="match status" value="1"/>
</dbReference>
<dbReference type="InterPro" id="IPR023885">
    <property type="entry name" value="4Fe4S-binding_SPASM_dom"/>
</dbReference>
<comment type="caution">
    <text evidence="1">The sequence shown here is derived from an EMBL/GenBank/DDBJ whole genome shotgun (WGS) entry which is preliminary data.</text>
</comment>
<dbReference type="Proteomes" id="UP000461506">
    <property type="component" value="Unassembled WGS sequence"/>
</dbReference>
<dbReference type="InterPro" id="IPR013785">
    <property type="entry name" value="Aldolase_TIM"/>
</dbReference>
<organism evidence="1 2">
    <name type="scientific">Faecalibacterium prausnitzii</name>
    <dbReference type="NCBI Taxonomy" id="853"/>
    <lineage>
        <taxon>Bacteria</taxon>
        <taxon>Bacillati</taxon>
        <taxon>Bacillota</taxon>
        <taxon>Clostridia</taxon>
        <taxon>Eubacteriales</taxon>
        <taxon>Oscillospiraceae</taxon>
        <taxon>Faecalibacterium</taxon>
    </lineage>
</organism>
<evidence type="ECO:0000313" key="2">
    <source>
        <dbReference type="Proteomes" id="UP000461506"/>
    </source>
</evidence>
<name>A0A844DTM0_9FIRM</name>
<protein>
    <submittedName>
        <fullName evidence="1">SPASM domain-containing protein</fullName>
    </submittedName>
</protein>
<accession>A0A844DTM0</accession>
<proteinExistence type="predicted"/>
<dbReference type="AlphaFoldDB" id="A0A844DTM0"/>
<dbReference type="Gene3D" id="3.20.20.70">
    <property type="entry name" value="Aldolase class I"/>
    <property type="match status" value="1"/>
</dbReference>
<reference evidence="1 2" key="1">
    <citation type="journal article" date="2019" name="Nat. Med.">
        <title>A library of human gut bacterial isolates paired with longitudinal multiomics data enables mechanistic microbiome research.</title>
        <authorList>
            <person name="Poyet M."/>
            <person name="Groussin M."/>
            <person name="Gibbons S.M."/>
            <person name="Avila-Pacheco J."/>
            <person name="Jiang X."/>
            <person name="Kearney S.M."/>
            <person name="Perrotta A.R."/>
            <person name="Berdy B."/>
            <person name="Zhao S."/>
            <person name="Lieberman T.D."/>
            <person name="Swanson P.K."/>
            <person name="Smith M."/>
            <person name="Roesemann S."/>
            <person name="Alexander J.E."/>
            <person name="Rich S.A."/>
            <person name="Livny J."/>
            <person name="Vlamakis H."/>
            <person name="Clish C."/>
            <person name="Bullock K."/>
            <person name="Deik A."/>
            <person name="Scott J."/>
            <person name="Pierce K.A."/>
            <person name="Xavier R.J."/>
            <person name="Alm E.J."/>
        </authorList>
    </citation>
    <scope>NUCLEOTIDE SEQUENCE [LARGE SCALE GENOMIC DNA]</scope>
    <source>
        <strain evidence="1 2">BIOML-A1</strain>
    </source>
</reference>
<evidence type="ECO:0000313" key="1">
    <source>
        <dbReference type="EMBL" id="MSC62578.1"/>
    </source>
</evidence>
<dbReference type="EMBL" id="WKQN01000003">
    <property type="protein sequence ID" value="MSC62578.1"/>
    <property type="molecule type" value="Genomic_DNA"/>
</dbReference>